<feature type="compositionally biased region" description="Basic and acidic residues" evidence="9">
    <location>
        <begin position="195"/>
        <end position="204"/>
    </location>
</feature>
<dbReference type="AlphaFoldDB" id="A0A9N9PYK0"/>
<feature type="region of interest" description="Disordered" evidence="9">
    <location>
        <begin position="129"/>
        <end position="164"/>
    </location>
</feature>
<feature type="domain" description="HhH-GPD" evidence="10">
    <location>
        <begin position="259"/>
        <end position="417"/>
    </location>
</feature>
<dbReference type="InterPro" id="IPR023170">
    <property type="entry name" value="HhH_base_excis_C"/>
</dbReference>
<name>A0A9N9PYK0_9HELO</name>
<comment type="function">
    <text evidence="8">Bifunctional DNA N-glycosylase with associated apurinic/apyrimidinic (AP) lyase function that catalyzes the first step in base excision repair (BER), the primary repair pathway for the repair of oxidative DNA damage. The DNA N-glycosylase activity releases the damaged DNA base from DNA by cleaving the N-glycosidic bond, leaving an AP site. The AP lyase activity cleaves the phosphodiester bond 3' to the AP site by a beta-elimination. Primarily recognizes and repairs oxidative base damage of pyrimidines.</text>
</comment>
<dbReference type="GO" id="GO:0003677">
    <property type="term" value="F:DNA binding"/>
    <property type="evidence" value="ECO:0007669"/>
    <property type="project" value="UniProtKB-UniRule"/>
</dbReference>
<evidence type="ECO:0000256" key="3">
    <source>
        <dbReference type="ARBA" id="ARBA00022801"/>
    </source>
</evidence>
<dbReference type="InterPro" id="IPR030841">
    <property type="entry name" value="NTH1"/>
</dbReference>
<evidence type="ECO:0000259" key="10">
    <source>
        <dbReference type="SMART" id="SM00478"/>
    </source>
</evidence>
<evidence type="ECO:0000256" key="6">
    <source>
        <dbReference type="ARBA" id="ARBA00023295"/>
    </source>
</evidence>
<dbReference type="GO" id="GO:0006289">
    <property type="term" value="P:nucleotide-excision repair"/>
    <property type="evidence" value="ECO:0007669"/>
    <property type="project" value="TreeGrafter"/>
</dbReference>
<dbReference type="EC" id="3.2.2.-" evidence="8"/>
<dbReference type="OrthoDB" id="2099276at2759"/>
<dbReference type="Pfam" id="PF00633">
    <property type="entry name" value="HHH"/>
    <property type="match status" value="1"/>
</dbReference>
<feature type="region of interest" description="Disordered" evidence="9">
    <location>
        <begin position="45"/>
        <end position="111"/>
    </location>
</feature>
<evidence type="ECO:0000313" key="12">
    <source>
        <dbReference type="Proteomes" id="UP000701801"/>
    </source>
</evidence>
<comment type="catalytic activity">
    <reaction evidence="7 8">
        <text>2'-deoxyribonucleotide-(2'-deoxyribose 5'-phosphate)-2'-deoxyribonucleotide-DNA = a 3'-end 2'-deoxyribonucleotide-(2,3-dehydro-2,3-deoxyribose 5'-phosphate)-DNA + a 5'-end 5'-phospho-2'-deoxyribonucleoside-DNA + H(+)</text>
        <dbReference type="Rhea" id="RHEA:66592"/>
        <dbReference type="Rhea" id="RHEA-COMP:13180"/>
        <dbReference type="Rhea" id="RHEA-COMP:16897"/>
        <dbReference type="Rhea" id="RHEA-COMP:17067"/>
        <dbReference type="ChEBI" id="CHEBI:15378"/>
        <dbReference type="ChEBI" id="CHEBI:136412"/>
        <dbReference type="ChEBI" id="CHEBI:157695"/>
        <dbReference type="ChEBI" id="CHEBI:167181"/>
        <dbReference type="EC" id="4.2.99.18"/>
    </reaction>
</comment>
<dbReference type="InterPro" id="IPR003265">
    <property type="entry name" value="HhH-GPD_domain"/>
</dbReference>
<keyword evidence="8" id="KW-0496">Mitochondrion</keyword>
<comment type="subcellular location">
    <subcellularLocation>
        <location evidence="8">Nucleus</location>
    </subcellularLocation>
    <subcellularLocation>
        <location evidence="8">Mitochondrion</location>
    </subcellularLocation>
</comment>
<feature type="compositionally biased region" description="Polar residues" evidence="9">
    <location>
        <begin position="59"/>
        <end position="73"/>
    </location>
</feature>
<dbReference type="PROSITE" id="PS01155">
    <property type="entry name" value="ENDONUCLEASE_III_2"/>
    <property type="match status" value="1"/>
</dbReference>
<dbReference type="SMART" id="SM00478">
    <property type="entry name" value="ENDO3c"/>
    <property type="match status" value="1"/>
</dbReference>
<dbReference type="InterPro" id="IPR004036">
    <property type="entry name" value="Endonuclease-III-like_CS2"/>
</dbReference>
<dbReference type="FunFam" id="1.10.340.30:FF:000014">
    <property type="entry name" value="Endonuclease III homolog"/>
    <property type="match status" value="1"/>
</dbReference>
<evidence type="ECO:0000256" key="8">
    <source>
        <dbReference type="HAMAP-Rule" id="MF_03183"/>
    </source>
</evidence>
<dbReference type="Proteomes" id="UP000701801">
    <property type="component" value="Unassembled WGS sequence"/>
</dbReference>
<protein>
    <recommendedName>
        <fullName evidence="8">Endonuclease III homolog</fullName>
        <ecNumber evidence="8">3.2.2.-</ecNumber>
        <ecNumber evidence="8">4.2.99.18</ecNumber>
    </recommendedName>
    <alternativeName>
        <fullName evidence="8">Bifunctional DNA N-glycosylase/DNA-(apurinic or apyrimidinic site) lyase</fullName>
        <shortName evidence="8">DNA glycosylase/AP lyase</shortName>
    </alternativeName>
</protein>
<dbReference type="EC" id="4.2.99.18" evidence="8"/>
<keyword evidence="3 8" id="KW-0378">Hydrolase</keyword>
<dbReference type="SUPFAM" id="SSF48150">
    <property type="entry name" value="DNA-glycosylase"/>
    <property type="match status" value="1"/>
</dbReference>
<feature type="region of interest" description="Disordered" evidence="9">
    <location>
        <begin position="180"/>
        <end position="204"/>
    </location>
</feature>
<dbReference type="GO" id="GO:0006285">
    <property type="term" value="P:base-excision repair, AP site formation"/>
    <property type="evidence" value="ECO:0007669"/>
    <property type="project" value="UniProtKB-UniRule"/>
</dbReference>
<dbReference type="InterPro" id="IPR000445">
    <property type="entry name" value="HhH_motif"/>
</dbReference>
<keyword evidence="6 8" id="KW-0326">Glycosidase</keyword>
<keyword evidence="5 8" id="KW-0456">Lyase</keyword>
<sequence length="490" mass="54918">MIWRERRCERIRTLHLHTRQHKHSLFVSASRPGYDYIPRLARSVARHRKSEPRAAQGSWGDNSPENETSTGPTANLAHPPQERKSIKMRTSRISKETSKILNATSGSSAIRRSTRTSIARFAHNSGTEDIKDEGAEIPDIEDILPSRKRKREATRSPVKQSPGKKTITVKKEVEDNVTFSPAKKERKTRKPARQVKNDQGEIEIHPPNDWEEVYATVKEMRISGAASKAAVDTMGCERLGQEDVPPKIKRFQTLIALMLSSQTKDTTNAVAMGRLQKELPAWKEGEAVGLNLENILAVDPKLLNELIWVVGFHNNKTKYIKAAAEILRDQFNGDIPDTIEGLMSLPGVGPKMAYLCLSGAWGRTEGIGVDVHVHRITNLWGWHKTKGPEETRLALQAWLPKELWHEINWLLVGFGQKICLPQGRKCGECELGLNGLCKAAERGKVTAGRKIKEELIKKDEDGTILAKEEIVKVEEVSKYFPVNAAPNSEV</sequence>
<accession>A0A9N9PYK0</accession>
<dbReference type="HAMAP" id="MF_03183">
    <property type="entry name" value="Endonuclease_III_Nth"/>
    <property type="match status" value="1"/>
</dbReference>
<comment type="similarity">
    <text evidence="1 8">Belongs to the Nth/MutY family.</text>
</comment>
<feature type="compositionally biased region" description="Basic residues" evidence="9">
    <location>
        <begin position="184"/>
        <end position="193"/>
    </location>
</feature>
<evidence type="ECO:0000256" key="5">
    <source>
        <dbReference type="ARBA" id="ARBA00023239"/>
    </source>
</evidence>
<dbReference type="Gene3D" id="1.10.1670.10">
    <property type="entry name" value="Helix-hairpin-Helix base-excision DNA repair enzymes (C-terminal)"/>
    <property type="match status" value="1"/>
</dbReference>
<dbReference type="PANTHER" id="PTHR43286">
    <property type="entry name" value="ENDONUCLEASE III-LIKE PROTEIN 1"/>
    <property type="match status" value="1"/>
</dbReference>
<evidence type="ECO:0000256" key="2">
    <source>
        <dbReference type="ARBA" id="ARBA00022763"/>
    </source>
</evidence>
<dbReference type="CDD" id="cd00056">
    <property type="entry name" value="ENDO3c"/>
    <property type="match status" value="1"/>
</dbReference>
<evidence type="ECO:0000256" key="7">
    <source>
        <dbReference type="ARBA" id="ARBA00044632"/>
    </source>
</evidence>
<keyword evidence="8" id="KW-0539">Nucleus</keyword>
<evidence type="ECO:0000256" key="4">
    <source>
        <dbReference type="ARBA" id="ARBA00023204"/>
    </source>
</evidence>
<evidence type="ECO:0000256" key="1">
    <source>
        <dbReference type="ARBA" id="ARBA00008343"/>
    </source>
</evidence>
<dbReference type="InterPro" id="IPR011257">
    <property type="entry name" value="DNA_glycosylase"/>
</dbReference>
<dbReference type="FunFam" id="1.10.1670.10:FF:000003">
    <property type="entry name" value="Endonuclease III homolog"/>
    <property type="match status" value="1"/>
</dbReference>
<dbReference type="EMBL" id="CAJVRM010000318">
    <property type="protein sequence ID" value="CAG8979543.1"/>
    <property type="molecule type" value="Genomic_DNA"/>
</dbReference>
<dbReference type="Gene3D" id="1.10.340.30">
    <property type="entry name" value="Hypothetical protein, domain 2"/>
    <property type="match status" value="1"/>
</dbReference>
<organism evidence="11 12">
    <name type="scientific">Hymenoscyphus albidus</name>
    <dbReference type="NCBI Taxonomy" id="595503"/>
    <lineage>
        <taxon>Eukaryota</taxon>
        <taxon>Fungi</taxon>
        <taxon>Dikarya</taxon>
        <taxon>Ascomycota</taxon>
        <taxon>Pezizomycotina</taxon>
        <taxon>Leotiomycetes</taxon>
        <taxon>Helotiales</taxon>
        <taxon>Helotiaceae</taxon>
        <taxon>Hymenoscyphus</taxon>
    </lineage>
</organism>
<dbReference type="GO" id="GO:0005634">
    <property type="term" value="C:nucleus"/>
    <property type="evidence" value="ECO:0007669"/>
    <property type="project" value="UniProtKB-SubCell"/>
</dbReference>
<proteinExistence type="inferred from homology"/>
<evidence type="ECO:0000256" key="9">
    <source>
        <dbReference type="SAM" id="MobiDB-lite"/>
    </source>
</evidence>
<dbReference type="GO" id="GO:0140078">
    <property type="term" value="F:class I DNA-(apurinic or apyrimidinic site) endonuclease activity"/>
    <property type="evidence" value="ECO:0007669"/>
    <property type="project" value="UniProtKB-EC"/>
</dbReference>
<evidence type="ECO:0000313" key="11">
    <source>
        <dbReference type="EMBL" id="CAG8979543.1"/>
    </source>
</evidence>
<gene>
    <name evidence="8" type="primary">NTH1</name>
    <name evidence="11" type="ORF">HYALB_00004996</name>
</gene>
<keyword evidence="2 8" id="KW-0227">DNA damage</keyword>
<keyword evidence="12" id="KW-1185">Reference proteome</keyword>
<reference evidence="11" key="1">
    <citation type="submission" date="2021-07" db="EMBL/GenBank/DDBJ databases">
        <authorList>
            <person name="Durling M."/>
        </authorList>
    </citation>
    <scope>NUCLEOTIDE SEQUENCE</scope>
</reference>
<comment type="caution">
    <text evidence="8">Lacks conserved residue(s) required for the propagation of feature annotation.</text>
</comment>
<dbReference type="GO" id="GO:0005739">
    <property type="term" value="C:mitochondrion"/>
    <property type="evidence" value="ECO:0007669"/>
    <property type="project" value="UniProtKB-SubCell"/>
</dbReference>
<dbReference type="PANTHER" id="PTHR43286:SF1">
    <property type="entry name" value="ENDONUCLEASE III-LIKE PROTEIN 1"/>
    <property type="match status" value="1"/>
</dbReference>
<dbReference type="Pfam" id="PF00730">
    <property type="entry name" value="HhH-GPD"/>
    <property type="match status" value="1"/>
</dbReference>
<keyword evidence="4 8" id="KW-0234">DNA repair</keyword>
<dbReference type="GO" id="GO:0000703">
    <property type="term" value="F:oxidized pyrimidine nucleobase lesion DNA N-glycosylase activity"/>
    <property type="evidence" value="ECO:0007669"/>
    <property type="project" value="UniProtKB-UniRule"/>
</dbReference>
<comment type="caution">
    <text evidence="11">The sequence shown here is derived from an EMBL/GenBank/DDBJ whole genome shotgun (WGS) entry which is preliminary data.</text>
</comment>